<dbReference type="Gene3D" id="1.20.120.550">
    <property type="entry name" value="Membrane associated eicosanoid/glutathione metabolism-like domain"/>
    <property type="match status" value="1"/>
</dbReference>
<dbReference type="PANTHER" id="PTHR10250">
    <property type="entry name" value="MICROSOMAL GLUTATHIONE S-TRANSFERASE"/>
    <property type="match status" value="1"/>
</dbReference>
<evidence type="ECO:0000256" key="3">
    <source>
        <dbReference type="ARBA" id="ARBA00022989"/>
    </source>
</evidence>
<evidence type="ECO:0000313" key="6">
    <source>
        <dbReference type="EMBL" id="KAG8461138.1"/>
    </source>
</evidence>
<dbReference type="GO" id="GO:0006691">
    <property type="term" value="P:leukotriene metabolic process"/>
    <property type="evidence" value="ECO:0007669"/>
    <property type="project" value="UniProtKB-ARBA"/>
</dbReference>
<protein>
    <recommendedName>
        <fullName evidence="8">Glutathione transferase</fullName>
    </recommendedName>
</protein>
<sequence length="178" mass="18865">MPVTLSLTPDYGYVLAAAGVIGITSTYIGAQVMSLRAKCFKSESFTASKAVQAMRDEHKKAFGTDMNNLGYPDMGNGRYAAQLDYASWVMFNNGQRAHYNMVESVGPLVGALLTSGLAAPRLAASLGVCYALGRLLYARGYCSEQGADGRIPGAGLAFLSMLSLYVLAIVQGVRAALF</sequence>
<evidence type="ECO:0008006" key="8">
    <source>
        <dbReference type="Google" id="ProtNLM"/>
    </source>
</evidence>
<evidence type="ECO:0000313" key="7">
    <source>
        <dbReference type="Proteomes" id="UP000751190"/>
    </source>
</evidence>
<gene>
    <name evidence="6" type="ORF">KFE25_003707</name>
</gene>
<evidence type="ECO:0000256" key="4">
    <source>
        <dbReference type="ARBA" id="ARBA00023136"/>
    </source>
</evidence>
<dbReference type="InterPro" id="IPR023352">
    <property type="entry name" value="MAPEG-like_dom_sf"/>
</dbReference>
<dbReference type="GO" id="GO:0004364">
    <property type="term" value="F:glutathione transferase activity"/>
    <property type="evidence" value="ECO:0007669"/>
    <property type="project" value="TreeGrafter"/>
</dbReference>
<keyword evidence="3 5" id="KW-1133">Transmembrane helix</keyword>
<comment type="subcellular location">
    <subcellularLocation>
        <location evidence="1">Membrane</location>
        <topology evidence="1">Multi-pass membrane protein</topology>
    </subcellularLocation>
</comment>
<dbReference type="InterPro" id="IPR001129">
    <property type="entry name" value="Membr-assoc_MAPEG"/>
</dbReference>
<dbReference type="OMA" id="AQRVHYN"/>
<proteinExistence type="predicted"/>
<feature type="transmembrane region" description="Helical" evidence="5">
    <location>
        <begin position="108"/>
        <end position="133"/>
    </location>
</feature>
<organism evidence="6 7">
    <name type="scientific">Diacronema lutheri</name>
    <name type="common">Unicellular marine alga</name>
    <name type="synonym">Monochrysis lutheri</name>
    <dbReference type="NCBI Taxonomy" id="2081491"/>
    <lineage>
        <taxon>Eukaryota</taxon>
        <taxon>Haptista</taxon>
        <taxon>Haptophyta</taxon>
        <taxon>Pavlovophyceae</taxon>
        <taxon>Pavlovales</taxon>
        <taxon>Pavlovaceae</taxon>
        <taxon>Diacronema</taxon>
    </lineage>
</organism>
<accession>A0A8J6CB61</accession>
<evidence type="ECO:0000256" key="1">
    <source>
        <dbReference type="ARBA" id="ARBA00004141"/>
    </source>
</evidence>
<feature type="transmembrane region" description="Helical" evidence="5">
    <location>
        <begin position="12"/>
        <end position="30"/>
    </location>
</feature>
<dbReference type="Proteomes" id="UP000751190">
    <property type="component" value="Unassembled WGS sequence"/>
</dbReference>
<dbReference type="GO" id="GO:0005783">
    <property type="term" value="C:endoplasmic reticulum"/>
    <property type="evidence" value="ECO:0007669"/>
    <property type="project" value="TreeGrafter"/>
</dbReference>
<comment type="caution">
    <text evidence="6">The sequence shown here is derived from an EMBL/GenBank/DDBJ whole genome shotgun (WGS) entry which is preliminary data.</text>
</comment>
<dbReference type="GO" id="GO:0004602">
    <property type="term" value="F:glutathione peroxidase activity"/>
    <property type="evidence" value="ECO:0007669"/>
    <property type="project" value="TreeGrafter"/>
</dbReference>
<dbReference type="EMBL" id="JAGTXO010000028">
    <property type="protein sequence ID" value="KAG8461138.1"/>
    <property type="molecule type" value="Genomic_DNA"/>
</dbReference>
<dbReference type="PANTHER" id="PTHR10250:SF26">
    <property type="entry name" value="GLUTATHIONE S-TRANSFERASE 3, MITOCHONDRIAL"/>
    <property type="match status" value="1"/>
</dbReference>
<dbReference type="GO" id="GO:0005635">
    <property type="term" value="C:nuclear envelope"/>
    <property type="evidence" value="ECO:0007669"/>
    <property type="project" value="TreeGrafter"/>
</dbReference>
<feature type="transmembrane region" description="Helical" evidence="5">
    <location>
        <begin position="153"/>
        <end position="177"/>
    </location>
</feature>
<keyword evidence="2 5" id="KW-0812">Transmembrane</keyword>
<dbReference type="Pfam" id="PF01124">
    <property type="entry name" value="MAPEG"/>
    <property type="match status" value="1"/>
</dbReference>
<reference evidence="6" key="1">
    <citation type="submission" date="2021-05" db="EMBL/GenBank/DDBJ databases">
        <title>The genome of the haptophyte Pavlova lutheri (Diacronema luteri, Pavlovales) - a model for lipid biosynthesis in eukaryotic algae.</title>
        <authorList>
            <person name="Hulatt C.J."/>
            <person name="Posewitz M.C."/>
        </authorList>
    </citation>
    <scope>NUCLEOTIDE SEQUENCE</scope>
    <source>
        <strain evidence="6">NIVA-4/92</strain>
    </source>
</reference>
<dbReference type="SUPFAM" id="SSF161084">
    <property type="entry name" value="MAPEG domain-like"/>
    <property type="match status" value="1"/>
</dbReference>
<dbReference type="AlphaFoldDB" id="A0A8J6CB61"/>
<dbReference type="GO" id="GO:0016020">
    <property type="term" value="C:membrane"/>
    <property type="evidence" value="ECO:0007669"/>
    <property type="project" value="UniProtKB-SubCell"/>
</dbReference>
<keyword evidence="7" id="KW-1185">Reference proteome</keyword>
<dbReference type="OrthoDB" id="410651at2759"/>
<evidence type="ECO:0000256" key="5">
    <source>
        <dbReference type="SAM" id="Phobius"/>
    </source>
</evidence>
<evidence type="ECO:0000256" key="2">
    <source>
        <dbReference type="ARBA" id="ARBA00022692"/>
    </source>
</evidence>
<name>A0A8J6CB61_DIALT</name>
<keyword evidence="4 5" id="KW-0472">Membrane</keyword>
<dbReference type="InterPro" id="IPR050997">
    <property type="entry name" value="MAPEG"/>
</dbReference>